<comment type="similarity">
    <text evidence="3 12">Belongs to the NadC/ModD family.</text>
</comment>
<comment type="pathway">
    <text evidence="2">Cofactor biosynthesis; NAD(+) biosynthesis; nicotinate D-ribonucleotide from quinolinate: step 1/1.</text>
</comment>
<evidence type="ECO:0000256" key="7">
    <source>
        <dbReference type="ARBA" id="ARBA00022676"/>
    </source>
</evidence>
<accession>A0A0F0CIU4</accession>
<dbReference type="CDD" id="cd01572">
    <property type="entry name" value="QPRTase"/>
    <property type="match status" value="1"/>
</dbReference>
<dbReference type="PATRIC" id="fig|1609969.3.peg.3085"/>
<evidence type="ECO:0000256" key="3">
    <source>
        <dbReference type="ARBA" id="ARBA00009400"/>
    </source>
</evidence>
<dbReference type="GO" id="GO:0005737">
    <property type="term" value="C:cytoplasm"/>
    <property type="evidence" value="ECO:0007669"/>
    <property type="project" value="TreeGrafter"/>
</dbReference>
<feature type="binding site" evidence="13">
    <location>
        <position position="230"/>
    </location>
    <ligand>
        <name>substrate</name>
    </ligand>
</feature>
<sequence>MIMSHLDRERVSKIIEAALREDIGAGDITSEAVIDKNTLIDAVIIAREDGVICGMPIAEQVFSIVDPDVRFRPVLEDGARVSAEKEIAFIQGNARSILRGERVAINFLSHLSGVSTETEMLVSAVKDTNVKIYDTRKTLPLYRYLDKYAVKTGGGYNHRMGLWDMALIKDNHLRVYAMQEKKKNHEEIADDIIKRAKRELQKNIRIELEVESIKECELALLEKPDIIMLDNMPPEIIKKAVLLRERMGLDGKVLFEVSGGVTIANIHSYALTGIEIISSGAITSSAKALDFSLEIIIK</sequence>
<dbReference type="NCBIfam" id="TIGR00078">
    <property type="entry name" value="nadC"/>
    <property type="match status" value="1"/>
</dbReference>
<dbReference type="Gene3D" id="3.90.1170.20">
    <property type="entry name" value="Quinolinate phosphoribosyl transferase, N-terminal domain"/>
    <property type="match status" value="1"/>
</dbReference>
<feature type="binding site" evidence="13">
    <location>
        <begin position="279"/>
        <end position="281"/>
    </location>
    <ligand>
        <name>substrate</name>
    </ligand>
</feature>
<evidence type="ECO:0000256" key="10">
    <source>
        <dbReference type="ARBA" id="ARBA00047445"/>
    </source>
</evidence>
<dbReference type="GO" id="GO:0004514">
    <property type="term" value="F:nicotinate-nucleotide diphosphorylase (carboxylating) activity"/>
    <property type="evidence" value="ECO:0007669"/>
    <property type="project" value="UniProtKB-EC"/>
</dbReference>
<dbReference type="SUPFAM" id="SSF54675">
    <property type="entry name" value="Nicotinate/Quinolinate PRTase N-terminal domain-like"/>
    <property type="match status" value="1"/>
</dbReference>
<feature type="binding site" evidence="13">
    <location>
        <position position="169"/>
    </location>
    <ligand>
        <name>substrate</name>
    </ligand>
</feature>
<dbReference type="FunFam" id="3.20.20.70:FF:000030">
    <property type="entry name" value="Nicotinate-nucleotide pyrophosphorylase, carboxylating"/>
    <property type="match status" value="1"/>
</dbReference>
<dbReference type="Gene3D" id="3.20.20.70">
    <property type="entry name" value="Aldolase class I"/>
    <property type="match status" value="1"/>
</dbReference>
<dbReference type="FunFam" id="3.90.1170.20:FF:000001">
    <property type="entry name" value="Nicotinate-nucleotide diphosphorylase (Carboxylating)"/>
    <property type="match status" value="1"/>
</dbReference>
<evidence type="ECO:0000256" key="6">
    <source>
        <dbReference type="ARBA" id="ARBA00022642"/>
    </source>
</evidence>
<feature type="binding site" evidence="13">
    <location>
        <position position="159"/>
    </location>
    <ligand>
        <name>substrate</name>
    </ligand>
</feature>
<keyword evidence="7 12" id="KW-0328">Glycosyltransferase</keyword>
<proteinExistence type="inferred from homology"/>
<gene>
    <name evidence="16" type="ORF">OMAG_002882</name>
</gene>
<evidence type="ECO:0000256" key="9">
    <source>
        <dbReference type="ARBA" id="ARBA00033102"/>
    </source>
</evidence>
<feature type="binding site" evidence="13">
    <location>
        <position position="102"/>
    </location>
    <ligand>
        <name>substrate</name>
    </ligand>
</feature>
<feature type="domain" description="Quinolinate phosphoribosyl transferase N-terminal" evidence="15">
    <location>
        <begin position="27"/>
        <end position="112"/>
    </location>
</feature>
<comment type="catalytic activity">
    <reaction evidence="10">
        <text>nicotinate beta-D-ribonucleotide + CO2 + diphosphate = quinolinate + 5-phospho-alpha-D-ribose 1-diphosphate + 2 H(+)</text>
        <dbReference type="Rhea" id="RHEA:12733"/>
        <dbReference type="ChEBI" id="CHEBI:15378"/>
        <dbReference type="ChEBI" id="CHEBI:16526"/>
        <dbReference type="ChEBI" id="CHEBI:29959"/>
        <dbReference type="ChEBI" id="CHEBI:33019"/>
        <dbReference type="ChEBI" id="CHEBI:57502"/>
        <dbReference type="ChEBI" id="CHEBI:58017"/>
        <dbReference type="EC" id="2.4.2.19"/>
    </reaction>
</comment>
<dbReference type="Pfam" id="PF01729">
    <property type="entry name" value="QRPTase_C"/>
    <property type="match status" value="1"/>
</dbReference>
<evidence type="ECO:0000256" key="12">
    <source>
        <dbReference type="PIRNR" id="PIRNR006250"/>
    </source>
</evidence>
<name>A0A0F0CIU4_9BACT</name>
<evidence type="ECO:0000256" key="13">
    <source>
        <dbReference type="PIRSR" id="PIRSR006250-1"/>
    </source>
</evidence>
<feature type="binding site" evidence="13">
    <location>
        <position position="209"/>
    </location>
    <ligand>
        <name>substrate</name>
    </ligand>
</feature>
<evidence type="ECO:0000256" key="8">
    <source>
        <dbReference type="ARBA" id="ARBA00022679"/>
    </source>
</evidence>
<dbReference type="InterPro" id="IPR036068">
    <property type="entry name" value="Nicotinate_pribotase-like_C"/>
</dbReference>
<comment type="function">
    <text evidence="1">Involved in the catabolism of quinolinic acid (QA).</text>
</comment>
<dbReference type="GO" id="GO:0034213">
    <property type="term" value="P:quinolinate catabolic process"/>
    <property type="evidence" value="ECO:0007669"/>
    <property type="project" value="TreeGrafter"/>
</dbReference>
<dbReference type="AlphaFoldDB" id="A0A0F0CIU4"/>
<comment type="subunit">
    <text evidence="4">Hexamer formed by 3 homodimers.</text>
</comment>
<evidence type="ECO:0000256" key="1">
    <source>
        <dbReference type="ARBA" id="ARBA00003237"/>
    </source>
</evidence>
<dbReference type="InterPro" id="IPR027277">
    <property type="entry name" value="NadC/ModD"/>
</dbReference>
<dbReference type="GO" id="GO:0009435">
    <property type="term" value="P:NAD+ biosynthetic process"/>
    <property type="evidence" value="ECO:0007669"/>
    <property type="project" value="UniProtKB-UniPathway"/>
</dbReference>
<evidence type="ECO:0000256" key="2">
    <source>
        <dbReference type="ARBA" id="ARBA00004893"/>
    </source>
</evidence>
<dbReference type="EMBL" id="JYNY01000634">
    <property type="protein sequence ID" value="KJJ83208.1"/>
    <property type="molecule type" value="Genomic_DNA"/>
</dbReference>
<evidence type="ECO:0000313" key="17">
    <source>
        <dbReference type="Proteomes" id="UP000033428"/>
    </source>
</evidence>
<dbReference type="InterPro" id="IPR002638">
    <property type="entry name" value="Quinolinate_PRibosylTrfase_C"/>
</dbReference>
<evidence type="ECO:0000256" key="4">
    <source>
        <dbReference type="ARBA" id="ARBA00011218"/>
    </source>
</evidence>
<keyword evidence="8 12" id="KW-0808">Transferase</keyword>
<protein>
    <recommendedName>
        <fullName evidence="11">Probable nicotinate-nucleotide pyrophosphorylase [carboxylating]</fullName>
        <ecNumber evidence="5">2.4.2.19</ecNumber>
    </recommendedName>
    <alternativeName>
        <fullName evidence="9">Quinolinate phosphoribosyltransferase [decarboxylating]</fullName>
    </alternativeName>
</protein>
<dbReference type="InterPro" id="IPR004393">
    <property type="entry name" value="NadC"/>
</dbReference>
<keyword evidence="6" id="KW-0662">Pyridine nucleotide biosynthesis</keyword>
<feature type="binding site" evidence="13">
    <location>
        <begin position="135"/>
        <end position="137"/>
    </location>
    <ligand>
        <name>substrate</name>
    </ligand>
</feature>
<dbReference type="InterPro" id="IPR037128">
    <property type="entry name" value="Quinolinate_PRibosylTase_N_sf"/>
</dbReference>
<evidence type="ECO:0000313" key="16">
    <source>
        <dbReference type="EMBL" id="KJJ83208.1"/>
    </source>
</evidence>
<feature type="domain" description="Quinolinate phosphoribosyl transferase C-terminal" evidence="14">
    <location>
        <begin position="114"/>
        <end position="294"/>
    </location>
</feature>
<dbReference type="SUPFAM" id="SSF51690">
    <property type="entry name" value="Nicotinate/Quinolinate PRTase C-terminal domain-like"/>
    <property type="match status" value="1"/>
</dbReference>
<dbReference type="InterPro" id="IPR013785">
    <property type="entry name" value="Aldolase_TIM"/>
</dbReference>
<evidence type="ECO:0000259" key="15">
    <source>
        <dbReference type="Pfam" id="PF02749"/>
    </source>
</evidence>
<dbReference type="PANTHER" id="PTHR32179">
    <property type="entry name" value="NICOTINATE-NUCLEOTIDE PYROPHOSPHORYLASE [CARBOXYLATING]"/>
    <property type="match status" value="1"/>
</dbReference>
<dbReference type="EC" id="2.4.2.19" evidence="5"/>
<feature type="binding site" evidence="13">
    <location>
        <begin position="258"/>
        <end position="260"/>
    </location>
    <ligand>
        <name>substrate</name>
    </ligand>
</feature>
<dbReference type="PANTHER" id="PTHR32179:SF3">
    <property type="entry name" value="NICOTINATE-NUCLEOTIDE PYROPHOSPHORYLASE [CARBOXYLATING]"/>
    <property type="match status" value="1"/>
</dbReference>
<organism evidence="16 17">
    <name type="scientific">Candidatus Omnitrophus magneticus</name>
    <dbReference type="NCBI Taxonomy" id="1609969"/>
    <lineage>
        <taxon>Bacteria</taxon>
        <taxon>Pseudomonadati</taxon>
        <taxon>Candidatus Omnitrophota</taxon>
        <taxon>Candidatus Omnitrophus</taxon>
    </lineage>
</organism>
<evidence type="ECO:0000256" key="11">
    <source>
        <dbReference type="ARBA" id="ARBA00069173"/>
    </source>
</evidence>
<dbReference type="InterPro" id="IPR022412">
    <property type="entry name" value="Quinolinate_PRibosylTrfase_N"/>
</dbReference>
<dbReference type="Pfam" id="PF02749">
    <property type="entry name" value="QRPTase_N"/>
    <property type="match status" value="1"/>
</dbReference>
<evidence type="ECO:0000259" key="14">
    <source>
        <dbReference type="Pfam" id="PF01729"/>
    </source>
</evidence>
<dbReference type="UniPathway" id="UPA00253">
    <property type="reaction ID" value="UER00331"/>
</dbReference>
<keyword evidence="17" id="KW-1185">Reference proteome</keyword>
<dbReference type="Proteomes" id="UP000033428">
    <property type="component" value="Unassembled WGS sequence"/>
</dbReference>
<dbReference type="PIRSF" id="PIRSF006250">
    <property type="entry name" value="NadC_ModD"/>
    <property type="match status" value="1"/>
</dbReference>
<comment type="caution">
    <text evidence="16">The sequence shown here is derived from an EMBL/GenBank/DDBJ whole genome shotgun (WGS) entry which is preliminary data.</text>
</comment>
<reference evidence="16 17" key="1">
    <citation type="submission" date="2015-02" db="EMBL/GenBank/DDBJ databases">
        <title>Single-cell genomics of uncultivated deep-branching MTB reveals a conserved set of magnetosome genes.</title>
        <authorList>
            <person name="Kolinko S."/>
            <person name="Richter M."/>
            <person name="Glockner F.O."/>
            <person name="Brachmann A."/>
            <person name="Schuler D."/>
        </authorList>
    </citation>
    <scope>NUCLEOTIDE SEQUENCE [LARGE SCALE GENOMIC DNA]</scope>
    <source>
        <strain evidence="16">SKK-01</strain>
    </source>
</reference>
<evidence type="ECO:0000256" key="5">
    <source>
        <dbReference type="ARBA" id="ARBA00011944"/>
    </source>
</evidence>